<name>A0AAE9YLX1_9GAMM</name>
<accession>A0AAE9YLX1</accession>
<dbReference type="InterPro" id="IPR037883">
    <property type="entry name" value="Knr4/Smi1-like_sf"/>
</dbReference>
<dbReference type="NCBIfam" id="NF038335">
    <property type="entry name" value="YPO0640_fam"/>
    <property type="match status" value="1"/>
</dbReference>
<dbReference type="Gene3D" id="3.40.1580.10">
    <property type="entry name" value="SMI1/KNR4-like"/>
    <property type="match status" value="1"/>
</dbReference>
<reference evidence="1 2" key="1">
    <citation type="journal article" date="2015" name="Genome Announc.">
        <title>Draft Genome Sequences of Marine Isolates of Thalassomonas viridans and Thalassomonas actiniarum.</title>
        <authorList>
            <person name="Olonade I."/>
            <person name="van Zyl L.J."/>
            <person name="Trindade M."/>
        </authorList>
    </citation>
    <scope>NUCLEOTIDE SEQUENCE [LARGE SCALE GENOMIC DNA]</scope>
    <source>
        <strain evidence="1 2">A5K-106</strain>
    </source>
</reference>
<evidence type="ECO:0000313" key="2">
    <source>
        <dbReference type="Proteomes" id="UP000032568"/>
    </source>
</evidence>
<dbReference type="Proteomes" id="UP000032568">
    <property type="component" value="Chromosome"/>
</dbReference>
<sequence>MTDINQILTSLKRKNSEEIQTYEEGFLLAPASPQALEQLTTLSEKYLKQPLSPEYVECLQLSDGFSLNGLNIYGTTEKLDPYFLPGIVQVNLAFWQEDFHRQYIYYGDESQYRLAFDIKNKKYVCLDQNKHKALQFFDSFGQLLNAVIIEARILNPLPFFG</sequence>
<dbReference type="KEGG" id="tact:SG35_016910"/>
<proteinExistence type="predicted"/>
<keyword evidence="2" id="KW-1185">Reference proteome</keyword>
<reference evidence="1 2" key="2">
    <citation type="journal article" date="2022" name="Mar. Drugs">
        <title>Bioassay-Guided Fractionation Leads to the Detection of Cholic Acid Generated by the Rare Thalassomonas sp.</title>
        <authorList>
            <person name="Pheiffer F."/>
            <person name="Schneider Y.K."/>
            <person name="Hansen E.H."/>
            <person name="Andersen J.H."/>
            <person name="Isaksson J."/>
            <person name="Busche T."/>
            <person name="R C."/>
            <person name="Kalinowski J."/>
            <person name="Zyl L.V."/>
            <person name="Trindade M."/>
        </authorList>
    </citation>
    <scope>NUCLEOTIDE SEQUENCE [LARGE SCALE GENOMIC DNA]</scope>
    <source>
        <strain evidence="1 2">A5K-106</strain>
    </source>
</reference>
<evidence type="ECO:0000313" key="1">
    <source>
        <dbReference type="EMBL" id="WDD97033.1"/>
    </source>
</evidence>
<evidence type="ECO:0008006" key="3">
    <source>
        <dbReference type="Google" id="ProtNLM"/>
    </source>
</evidence>
<organism evidence="1 2">
    <name type="scientific">Thalassomonas actiniarum</name>
    <dbReference type="NCBI Taxonomy" id="485447"/>
    <lineage>
        <taxon>Bacteria</taxon>
        <taxon>Pseudomonadati</taxon>
        <taxon>Pseudomonadota</taxon>
        <taxon>Gammaproteobacteria</taxon>
        <taxon>Alteromonadales</taxon>
        <taxon>Colwelliaceae</taxon>
        <taxon>Thalassomonas</taxon>
    </lineage>
</organism>
<dbReference type="AlphaFoldDB" id="A0AAE9YLX1"/>
<gene>
    <name evidence="1" type="ORF">SG35_016910</name>
</gene>
<dbReference type="EMBL" id="CP059735">
    <property type="protein sequence ID" value="WDD97033.1"/>
    <property type="molecule type" value="Genomic_DNA"/>
</dbReference>
<dbReference type="SUPFAM" id="SSF160631">
    <property type="entry name" value="SMI1/KNR4-like"/>
    <property type="match status" value="1"/>
</dbReference>
<protein>
    <recommendedName>
        <fullName evidence="3">Knr4/Smi1-like domain-containing protein</fullName>
    </recommendedName>
</protein>
<dbReference type="RefSeq" id="WP_044831660.1">
    <property type="nucleotide sequence ID" value="NZ_CP059735.1"/>
</dbReference>